<feature type="transmembrane region" description="Helical" evidence="2">
    <location>
        <begin position="115"/>
        <end position="139"/>
    </location>
</feature>
<feature type="domain" description="GGDEF" evidence="3">
    <location>
        <begin position="244"/>
        <end position="371"/>
    </location>
</feature>
<dbReference type="SMART" id="SM00267">
    <property type="entry name" value="GGDEF"/>
    <property type="match status" value="1"/>
</dbReference>
<protein>
    <submittedName>
        <fullName evidence="4">GGDEF domain-containing protein</fullName>
    </submittedName>
</protein>
<feature type="transmembrane region" description="Helical" evidence="2">
    <location>
        <begin position="34"/>
        <end position="52"/>
    </location>
</feature>
<evidence type="ECO:0000313" key="5">
    <source>
        <dbReference type="Proteomes" id="UP000291469"/>
    </source>
</evidence>
<gene>
    <name evidence="4" type="ORF">ER308_09745</name>
</gene>
<feature type="transmembrane region" description="Helical" evidence="2">
    <location>
        <begin position="58"/>
        <end position="79"/>
    </location>
</feature>
<dbReference type="PANTHER" id="PTHR45138:SF9">
    <property type="entry name" value="DIGUANYLATE CYCLASE DGCM-RELATED"/>
    <property type="match status" value="1"/>
</dbReference>
<dbReference type="PROSITE" id="PS50887">
    <property type="entry name" value="GGDEF"/>
    <property type="match status" value="1"/>
</dbReference>
<dbReference type="Gene3D" id="3.30.70.270">
    <property type="match status" value="1"/>
</dbReference>
<dbReference type="AlphaFoldDB" id="A0A411YF54"/>
<dbReference type="EMBL" id="CP036402">
    <property type="protein sequence ID" value="QBI19811.1"/>
    <property type="molecule type" value="Genomic_DNA"/>
</dbReference>
<feature type="transmembrane region" description="Helical" evidence="2">
    <location>
        <begin position="146"/>
        <end position="165"/>
    </location>
</feature>
<evidence type="ECO:0000313" key="4">
    <source>
        <dbReference type="EMBL" id="QBI19811.1"/>
    </source>
</evidence>
<keyword evidence="2" id="KW-1133">Transmembrane helix</keyword>
<dbReference type="GO" id="GO:1902201">
    <property type="term" value="P:negative regulation of bacterial-type flagellum-dependent cell motility"/>
    <property type="evidence" value="ECO:0007669"/>
    <property type="project" value="TreeGrafter"/>
</dbReference>
<dbReference type="InterPro" id="IPR043128">
    <property type="entry name" value="Rev_trsase/Diguanyl_cyclase"/>
</dbReference>
<feature type="transmembrane region" description="Helical" evidence="2">
    <location>
        <begin position="171"/>
        <end position="194"/>
    </location>
</feature>
<dbReference type="KEGG" id="erz:ER308_09745"/>
<dbReference type="GO" id="GO:0043709">
    <property type="term" value="P:cell adhesion involved in single-species biofilm formation"/>
    <property type="evidence" value="ECO:0007669"/>
    <property type="project" value="TreeGrafter"/>
</dbReference>
<evidence type="ECO:0000256" key="2">
    <source>
        <dbReference type="SAM" id="Phobius"/>
    </source>
</evidence>
<keyword evidence="5" id="KW-1185">Reference proteome</keyword>
<dbReference type="InterPro" id="IPR000160">
    <property type="entry name" value="GGDEF_dom"/>
</dbReference>
<dbReference type="OrthoDB" id="23692at2"/>
<dbReference type="InterPro" id="IPR050469">
    <property type="entry name" value="Diguanylate_Cyclase"/>
</dbReference>
<dbReference type="InterPro" id="IPR029787">
    <property type="entry name" value="Nucleotide_cyclase"/>
</dbReference>
<feature type="transmembrane region" description="Helical" evidence="2">
    <location>
        <begin position="91"/>
        <end position="109"/>
    </location>
</feature>
<dbReference type="GO" id="GO:0052621">
    <property type="term" value="F:diguanylate cyclase activity"/>
    <property type="evidence" value="ECO:0007669"/>
    <property type="project" value="TreeGrafter"/>
</dbReference>
<keyword evidence="2" id="KW-0812">Transmembrane</keyword>
<keyword evidence="2" id="KW-0472">Membrane</keyword>
<dbReference type="GO" id="GO:0005886">
    <property type="term" value="C:plasma membrane"/>
    <property type="evidence" value="ECO:0007669"/>
    <property type="project" value="TreeGrafter"/>
</dbReference>
<name>A0A411YF54_9ACTN</name>
<dbReference type="NCBIfam" id="TIGR00254">
    <property type="entry name" value="GGDEF"/>
    <property type="match status" value="1"/>
</dbReference>
<dbReference type="CDD" id="cd01949">
    <property type="entry name" value="GGDEF"/>
    <property type="match status" value="1"/>
</dbReference>
<proteinExistence type="predicted"/>
<evidence type="ECO:0000259" key="3">
    <source>
        <dbReference type="PROSITE" id="PS50887"/>
    </source>
</evidence>
<organism evidence="4 5">
    <name type="scientific">Egibacter rhizosphaerae</name>
    <dbReference type="NCBI Taxonomy" id="1670831"/>
    <lineage>
        <taxon>Bacteria</taxon>
        <taxon>Bacillati</taxon>
        <taxon>Actinomycetota</taxon>
        <taxon>Nitriliruptoria</taxon>
        <taxon>Egibacterales</taxon>
        <taxon>Egibacteraceae</taxon>
        <taxon>Egibacter</taxon>
    </lineage>
</organism>
<dbReference type="FunFam" id="3.30.70.270:FF:000001">
    <property type="entry name" value="Diguanylate cyclase domain protein"/>
    <property type="match status" value="1"/>
</dbReference>
<feature type="region of interest" description="Disordered" evidence="1">
    <location>
        <begin position="1"/>
        <end position="25"/>
    </location>
</feature>
<reference evidence="4 5" key="1">
    <citation type="submission" date="2019-01" db="EMBL/GenBank/DDBJ databases">
        <title>Egibacter rhizosphaerae EGI 80759T.</title>
        <authorList>
            <person name="Chen D.-D."/>
            <person name="Tian Y."/>
            <person name="Jiao J.-Y."/>
            <person name="Zhang X.-T."/>
            <person name="Zhang Y.-G."/>
            <person name="Zhang Y."/>
            <person name="Xiao M."/>
            <person name="Shu W.-S."/>
            <person name="Li W.-J."/>
        </authorList>
    </citation>
    <scope>NUCLEOTIDE SEQUENCE [LARGE SCALE GENOMIC DNA]</scope>
    <source>
        <strain evidence="4 5">EGI 80759</strain>
    </source>
</reference>
<dbReference type="Proteomes" id="UP000291469">
    <property type="component" value="Chromosome"/>
</dbReference>
<dbReference type="RefSeq" id="WP_131154808.1">
    <property type="nucleotide sequence ID" value="NZ_CP036402.1"/>
</dbReference>
<evidence type="ECO:0000256" key="1">
    <source>
        <dbReference type="SAM" id="MobiDB-lite"/>
    </source>
</evidence>
<dbReference type="Pfam" id="PF00990">
    <property type="entry name" value="GGDEF"/>
    <property type="match status" value="1"/>
</dbReference>
<dbReference type="SUPFAM" id="SSF55073">
    <property type="entry name" value="Nucleotide cyclase"/>
    <property type="match status" value="1"/>
</dbReference>
<dbReference type="PANTHER" id="PTHR45138">
    <property type="entry name" value="REGULATORY COMPONENTS OF SENSORY TRANSDUCTION SYSTEM"/>
    <property type="match status" value="1"/>
</dbReference>
<sequence>MGDAGTPGDAPSTAATAIGESGTPTAGERMRRRVYLLALLVGVPAVFATWAVRGETDAFIGVLYLPFGALLTLLGLGMLTRRLSVARAERVALVTVSAFVLAQVAWLVHTAPDLASAQLALSESSFLNVVILFLFSFLALETRDGVRLSTAIYAALTVIIGSRVLPEVLAGAPVTGLLGFVRALVALGAILLLLRGLAHLKDQLAASEDDAQRLEGLAHTDALTGLPNRRALQAALTERLSGEDDCSVIVIDVDHFKLVNDAHGHEVGDAVLRAVGTALEQETRRGDLVGRWGGEEFLVLASGGADAAQRLAGRAREALARLHHPVVGRVTASFGVATQRGAESPHELLSRADRAVYEAKAAGRNRVAKAA</sequence>
<accession>A0A411YF54</accession>